<evidence type="ECO:0000259" key="1">
    <source>
        <dbReference type="PROSITE" id="PS50943"/>
    </source>
</evidence>
<dbReference type="Gene3D" id="1.10.260.40">
    <property type="entry name" value="lambda repressor-like DNA-binding domains"/>
    <property type="match status" value="1"/>
</dbReference>
<dbReference type="STRING" id="47866.GA0074694_1926"/>
<dbReference type="AlphaFoldDB" id="A0A1C6RJK7"/>
<accession>A0A1C6RJK7</accession>
<dbReference type="Pfam" id="PF13560">
    <property type="entry name" value="HTH_31"/>
    <property type="match status" value="1"/>
</dbReference>
<dbReference type="SMART" id="SM00530">
    <property type="entry name" value="HTH_XRE"/>
    <property type="match status" value="1"/>
</dbReference>
<dbReference type="PROSITE" id="PS50943">
    <property type="entry name" value="HTH_CROC1"/>
    <property type="match status" value="1"/>
</dbReference>
<evidence type="ECO:0000313" key="2">
    <source>
        <dbReference type="EMBL" id="SCL17205.1"/>
    </source>
</evidence>
<gene>
    <name evidence="2" type="ORF">GA0074694_1926</name>
</gene>
<dbReference type="CDD" id="cd00093">
    <property type="entry name" value="HTH_XRE"/>
    <property type="match status" value="1"/>
</dbReference>
<evidence type="ECO:0000313" key="3">
    <source>
        <dbReference type="Proteomes" id="UP000198906"/>
    </source>
</evidence>
<dbReference type="InterPro" id="IPR001387">
    <property type="entry name" value="Cro/C1-type_HTH"/>
</dbReference>
<reference evidence="3" key="1">
    <citation type="submission" date="2016-06" db="EMBL/GenBank/DDBJ databases">
        <authorList>
            <person name="Varghese N."/>
        </authorList>
    </citation>
    <scope>NUCLEOTIDE SEQUENCE [LARGE SCALE GENOMIC DNA]</scope>
    <source>
        <strain evidence="3">DSM 46123</strain>
    </source>
</reference>
<name>A0A1C6RJK7_9ACTN</name>
<dbReference type="SUPFAM" id="SSF47413">
    <property type="entry name" value="lambda repressor-like DNA-binding domains"/>
    <property type="match status" value="1"/>
</dbReference>
<dbReference type="InterPro" id="IPR010982">
    <property type="entry name" value="Lambda_DNA-bd_dom_sf"/>
</dbReference>
<proteinExistence type="predicted"/>
<dbReference type="RefSeq" id="WP_091455613.1">
    <property type="nucleotide sequence ID" value="NZ_FMHU01000001.1"/>
</dbReference>
<protein>
    <submittedName>
        <fullName evidence="2">Helix-turn-helix domain-containing protein</fullName>
    </submittedName>
</protein>
<dbReference type="Proteomes" id="UP000198906">
    <property type="component" value="Unassembled WGS sequence"/>
</dbReference>
<feature type="domain" description="HTH cro/C1-type" evidence="1">
    <location>
        <begin position="19"/>
        <end position="74"/>
    </location>
</feature>
<sequence>MSAPASRDGRRDLPIGRRVAQLRVRRGMSQQVLADRVGRSKSWVDKVERGVRTLDRLTMIETVAAALGVAPGVLVGRKVQRSSGTDVTAAVEQVREALACYDTPSREWPSSVAELDRQIGYAWTAYRHAHHPQVLRMLPGLLAATRHAARPEASTRGARPVAGLLVRVYRLAAQVLVKLGEAHLGWLVADRAMTTAADDPRHTALAAVPLVQALRALNRGRLAMTAATTAVRPLDLTPSSPPDDLALAGALLTEAALAAATYADAATVDDLIDRAAHLAAHCPDDGSGFGPVVVDLARALATARLGDNHLAVALHLRATSGDGWRRLPAEHRAAHLIDIARVHLDVGDQHAAGGALAAADQIAPAEVRLRPAAHAVLTAVLRAGPTPADVTRLAATIGLARPHAAG</sequence>
<keyword evidence="3" id="KW-1185">Reference proteome</keyword>
<organism evidence="2 3">
    <name type="scientific">Micromonospora inyonensis</name>
    <dbReference type="NCBI Taxonomy" id="47866"/>
    <lineage>
        <taxon>Bacteria</taxon>
        <taxon>Bacillati</taxon>
        <taxon>Actinomycetota</taxon>
        <taxon>Actinomycetes</taxon>
        <taxon>Micromonosporales</taxon>
        <taxon>Micromonosporaceae</taxon>
        <taxon>Micromonospora</taxon>
    </lineage>
</organism>
<dbReference type="GO" id="GO:0003677">
    <property type="term" value="F:DNA binding"/>
    <property type="evidence" value="ECO:0007669"/>
    <property type="project" value="InterPro"/>
</dbReference>
<dbReference type="EMBL" id="FMHU01000001">
    <property type="protein sequence ID" value="SCL17205.1"/>
    <property type="molecule type" value="Genomic_DNA"/>
</dbReference>